<dbReference type="PANTHER" id="PTHR35807:SF1">
    <property type="entry name" value="TRANSCRIPTIONAL REGULATOR REDD"/>
    <property type="match status" value="1"/>
</dbReference>
<dbReference type="InterPro" id="IPR016032">
    <property type="entry name" value="Sig_transdc_resp-reg_C-effctor"/>
</dbReference>
<dbReference type="InterPro" id="IPR036388">
    <property type="entry name" value="WH-like_DNA-bd_sf"/>
</dbReference>
<dbReference type="Gene3D" id="1.25.40.10">
    <property type="entry name" value="Tetratricopeptide repeat domain"/>
    <property type="match status" value="2"/>
</dbReference>
<dbReference type="PANTHER" id="PTHR35807">
    <property type="entry name" value="TRANSCRIPTIONAL REGULATOR REDD-RELATED"/>
    <property type="match status" value="1"/>
</dbReference>
<evidence type="ECO:0000256" key="5">
    <source>
        <dbReference type="PROSITE-ProRule" id="PRU01091"/>
    </source>
</evidence>
<evidence type="ECO:0000259" key="7">
    <source>
        <dbReference type="PROSITE" id="PS51755"/>
    </source>
</evidence>
<proteinExistence type="inferred from homology"/>
<dbReference type="GO" id="GO:0043531">
    <property type="term" value="F:ADP binding"/>
    <property type="evidence" value="ECO:0007669"/>
    <property type="project" value="InterPro"/>
</dbReference>
<dbReference type="AlphaFoldDB" id="A0A1C6RA55"/>
<dbReference type="Gene3D" id="1.10.8.430">
    <property type="entry name" value="Helical domain of apoptotic protease-activating factors"/>
    <property type="match status" value="1"/>
</dbReference>
<dbReference type="GO" id="GO:0003677">
    <property type="term" value="F:DNA binding"/>
    <property type="evidence" value="ECO:0007669"/>
    <property type="project" value="UniProtKB-UniRule"/>
</dbReference>
<evidence type="ECO:0000256" key="1">
    <source>
        <dbReference type="ARBA" id="ARBA00005820"/>
    </source>
</evidence>
<feature type="region of interest" description="Disordered" evidence="6">
    <location>
        <begin position="634"/>
        <end position="658"/>
    </location>
</feature>
<evidence type="ECO:0000256" key="3">
    <source>
        <dbReference type="ARBA" id="ARBA00023125"/>
    </source>
</evidence>
<dbReference type="InterPro" id="IPR001867">
    <property type="entry name" value="OmpR/PhoB-type_DNA-bd"/>
</dbReference>
<dbReference type="InterPro" id="IPR042197">
    <property type="entry name" value="Apaf_helical"/>
</dbReference>
<dbReference type="Pfam" id="PF03704">
    <property type="entry name" value="BTAD"/>
    <property type="match status" value="1"/>
</dbReference>
<dbReference type="Proteomes" id="UP000199699">
    <property type="component" value="Unassembled WGS sequence"/>
</dbReference>
<sequence>MAVLRFVLLGPLEVRVDDTPVNLGPVKQRLFAATLLLDPNEVLRTDHLAEMLWGQPRPASAAANLRTYAHGLRRALRTAPGAPTRLHTRTGGYLLEVRPGERDLDEFQEAAHRGRAALAAGNLESAETSLGTALRMWREPALADLPLPPTLAGRLARLAEQRLIVEEDHVQARLGLGGAAELVGRLRETVAAHPLRQRSWAQLMTALYRTGDVAGAVAAYLHARQALAEQTGLDPSPELQALYRDVLHHSPQLAADRPGTDTTGIVAAARTPPRELPARIDGLVGRRSAIATALAWLDGPARPAVVALHGPGGVGKSALAVHLAAELADRYPGGTLYVDLQGSDANLPPLRPVDVLGRFLRTLGMPGNAVPADPGEATACFRSTVAGRGMLVVLDNARDAAQVRPLLPGDESCTTLVTSRRILATLPHSRHLAVELLSREAAVRLLAAECGAERVAAQPEQADRLAELCGLLPLALRIVGARLASRPQWPLDRLVARLTDPRHRLDELEYDDLSLRASIQHAYAALTGGDERDRRGARILRLVGGTRLPVVSARAVAALLGEPVAVAEDTLELLADQRLVEPRRPGTYAIHDLLRLFAAERAQDEPTADLEAALGRLTQLYQLGSRDVTRLANAGWSPTAGSEPPAPAWQESPTTPEQAARWLAEEHANIVAAFTQAAEGGPATARLAALLAWSSAAALRRHGYRHEAVRLIDGAATLTDTLGLPLEHAAALFYRASLNRGTGDPSRVEADLLRCLELVRSLDDRDRISACLEALGVLHYRTGALDRSLAHHDEALALRRASGKPLLVGASLSNSAQVRMAVGAQEEAFAGVEEALRIAREIGAVGLEGAALSMWGQLLCLAGRWTEALPVLTEAVAVTERAGDLPSRSEAHLARTAAHLRLADPVSAARDAAEAGDLAARFGDRYVLAVARHAAARAAEATGDCEAAGRSTAEARELLRSLPGYREPHYELFFGPFAAR</sequence>
<dbReference type="EMBL" id="FMHT01000003">
    <property type="protein sequence ID" value="SCL13841.1"/>
    <property type="molecule type" value="Genomic_DNA"/>
</dbReference>
<dbReference type="SUPFAM" id="SSF46894">
    <property type="entry name" value="C-terminal effector domain of the bipartite response regulators"/>
    <property type="match status" value="1"/>
</dbReference>
<dbReference type="Gene3D" id="3.40.50.300">
    <property type="entry name" value="P-loop containing nucleotide triphosphate hydrolases"/>
    <property type="match status" value="1"/>
</dbReference>
<evidence type="ECO:0000256" key="6">
    <source>
        <dbReference type="SAM" id="MobiDB-lite"/>
    </source>
</evidence>
<dbReference type="STRING" id="145857.GA0070616_0254"/>
<dbReference type="Gene3D" id="1.10.10.10">
    <property type="entry name" value="Winged helix-like DNA-binding domain superfamily/Winged helix DNA-binding domain"/>
    <property type="match status" value="1"/>
</dbReference>
<feature type="DNA-binding region" description="OmpR/PhoB-type" evidence="5">
    <location>
        <begin position="1"/>
        <end position="97"/>
    </location>
</feature>
<dbReference type="SMART" id="SM00862">
    <property type="entry name" value="Trans_reg_C"/>
    <property type="match status" value="1"/>
</dbReference>
<name>A0A1C6RA55_9ACTN</name>
<evidence type="ECO:0000313" key="9">
    <source>
        <dbReference type="Proteomes" id="UP000199699"/>
    </source>
</evidence>
<dbReference type="CDD" id="cd15831">
    <property type="entry name" value="BTAD"/>
    <property type="match status" value="1"/>
</dbReference>
<dbReference type="InterPro" id="IPR027417">
    <property type="entry name" value="P-loop_NTPase"/>
</dbReference>
<reference evidence="8 9" key="1">
    <citation type="submission" date="2016-06" db="EMBL/GenBank/DDBJ databases">
        <authorList>
            <person name="Kjaerup R.B."/>
            <person name="Dalgaard T.S."/>
            <person name="Juul-Madsen H.R."/>
        </authorList>
    </citation>
    <scope>NUCLEOTIDE SEQUENCE [LARGE SCALE GENOMIC DNA]</scope>
    <source>
        <strain evidence="8 9">DSM 43818</strain>
    </source>
</reference>
<evidence type="ECO:0000256" key="4">
    <source>
        <dbReference type="ARBA" id="ARBA00023163"/>
    </source>
</evidence>
<evidence type="ECO:0000256" key="2">
    <source>
        <dbReference type="ARBA" id="ARBA00023015"/>
    </source>
</evidence>
<dbReference type="SMART" id="SM00028">
    <property type="entry name" value="TPR"/>
    <property type="match status" value="4"/>
</dbReference>
<dbReference type="SUPFAM" id="SSF52540">
    <property type="entry name" value="P-loop containing nucleoside triphosphate hydrolases"/>
    <property type="match status" value="1"/>
</dbReference>
<keyword evidence="2" id="KW-0805">Transcription regulation</keyword>
<dbReference type="SUPFAM" id="SSF48452">
    <property type="entry name" value="TPR-like"/>
    <property type="match status" value="2"/>
</dbReference>
<keyword evidence="3 5" id="KW-0238">DNA-binding</keyword>
<feature type="domain" description="OmpR/PhoB-type" evidence="7">
    <location>
        <begin position="1"/>
        <end position="97"/>
    </location>
</feature>
<protein>
    <submittedName>
        <fullName evidence="8">DNA-binding transcriptional activator of the SARP family</fullName>
    </submittedName>
</protein>
<dbReference type="InterPro" id="IPR051677">
    <property type="entry name" value="AfsR-DnrI-RedD_regulator"/>
</dbReference>
<dbReference type="PROSITE" id="PS51755">
    <property type="entry name" value="OMPR_PHOB"/>
    <property type="match status" value="1"/>
</dbReference>
<organism evidence="8 9">
    <name type="scientific">Micromonospora nigra</name>
    <dbReference type="NCBI Taxonomy" id="145857"/>
    <lineage>
        <taxon>Bacteria</taxon>
        <taxon>Bacillati</taxon>
        <taxon>Actinomycetota</taxon>
        <taxon>Actinomycetes</taxon>
        <taxon>Micromonosporales</taxon>
        <taxon>Micromonosporaceae</taxon>
        <taxon>Micromonospora</taxon>
    </lineage>
</organism>
<gene>
    <name evidence="8" type="ORF">GA0070616_0254</name>
</gene>
<dbReference type="SMART" id="SM01043">
    <property type="entry name" value="BTAD"/>
    <property type="match status" value="1"/>
</dbReference>
<evidence type="ECO:0000313" key="8">
    <source>
        <dbReference type="EMBL" id="SCL13841.1"/>
    </source>
</evidence>
<keyword evidence="9" id="KW-1185">Reference proteome</keyword>
<dbReference type="RefSeq" id="WP_091075010.1">
    <property type="nucleotide sequence ID" value="NZ_FMHT01000003.1"/>
</dbReference>
<dbReference type="GO" id="GO:0000160">
    <property type="term" value="P:phosphorelay signal transduction system"/>
    <property type="evidence" value="ECO:0007669"/>
    <property type="project" value="InterPro"/>
</dbReference>
<dbReference type="InterPro" id="IPR011990">
    <property type="entry name" value="TPR-like_helical_dom_sf"/>
</dbReference>
<dbReference type="GO" id="GO:0006355">
    <property type="term" value="P:regulation of DNA-templated transcription"/>
    <property type="evidence" value="ECO:0007669"/>
    <property type="project" value="InterPro"/>
</dbReference>
<accession>A0A1C6RA55</accession>
<comment type="similarity">
    <text evidence="1">Belongs to the AfsR/DnrI/RedD regulatory family.</text>
</comment>
<dbReference type="InterPro" id="IPR019734">
    <property type="entry name" value="TPR_rpt"/>
</dbReference>
<dbReference type="OrthoDB" id="7628974at2"/>
<dbReference type="InterPro" id="IPR005158">
    <property type="entry name" value="BTAD"/>
</dbReference>
<dbReference type="PRINTS" id="PR00364">
    <property type="entry name" value="DISEASERSIST"/>
</dbReference>
<keyword evidence="4" id="KW-0804">Transcription</keyword>